<evidence type="ECO:0000313" key="3">
    <source>
        <dbReference type="EMBL" id="PKQ70350.1"/>
    </source>
</evidence>
<keyword evidence="2" id="KW-1133">Transmembrane helix</keyword>
<dbReference type="PANTHER" id="PTHR37947:SF1">
    <property type="entry name" value="BLL2462 PROTEIN"/>
    <property type="match status" value="1"/>
</dbReference>
<evidence type="ECO:0000256" key="2">
    <source>
        <dbReference type="SAM" id="Phobius"/>
    </source>
</evidence>
<dbReference type="OrthoDB" id="9763076at2"/>
<reference evidence="3 4" key="1">
    <citation type="submission" date="2017-06" db="EMBL/GenBank/DDBJ databases">
        <title>Raineya orbicola gen. nov., sp. nov. a slightly thermophilic bacterium of the phylum Bacteroidetes and the description of Raineyaceae fam. nov.</title>
        <authorList>
            <person name="Albuquerque L."/>
            <person name="Polonia A.R.M."/>
            <person name="Barroso C."/>
            <person name="Froufe H.J.C."/>
            <person name="Lage O."/>
            <person name="Lobo-Da-Cunha A."/>
            <person name="Egas C."/>
            <person name="Da Costa M.S."/>
        </authorList>
    </citation>
    <scope>NUCLEOTIDE SEQUENCE [LARGE SCALE GENOMIC DNA]</scope>
    <source>
        <strain evidence="3 4">SPSPC-11</strain>
    </source>
</reference>
<evidence type="ECO:0008006" key="5">
    <source>
        <dbReference type="Google" id="ProtNLM"/>
    </source>
</evidence>
<feature type="transmembrane region" description="Helical" evidence="2">
    <location>
        <begin position="43"/>
        <end position="64"/>
    </location>
</feature>
<evidence type="ECO:0000256" key="1">
    <source>
        <dbReference type="SAM" id="Coils"/>
    </source>
</evidence>
<accession>A0A2N3IJ24</accession>
<dbReference type="PANTHER" id="PTHR37947">
    <property type="entry name" value="BLL2462 PROTEIN"/>
    <property type="match status" value="1"/>
</dbReference>
<keyword evidence="2" id="KW-0472">Membrane</keyword>
<keyword evidence="1" id="KW-0175">Coiled coil</keyword>
<dbReference type="RefSeq" id="WP_101357838.1">
    <property type="nucleotide sequence ID" value="NZ_NKXO01000007.1"/>
</dbReference>
<proteinExistence type="predicted"/>
<dbReference type="AlphaFoldDB" id="A0A2N3IJ24"/>
<name>A0A2N3IJ24_9BACT</name>
<keyword evidence="2" id="KW-0812">Transmembrane</keyword>
<feature type="coiled-coil region" evidence="1">
    <location>
        <begin position="265"/>
        <end position="292"/>
    </location>
</feature>
<feature type="transmembrane region" description="Helical" evidence="2">
    <location>
        <begin position="12"/>
        <end position="31"/>
    </location>
</feature>
<evidence type="ECO:0000313" key="4">
    <source>
        <dbReference type="Proteomes" id="UP000233387"/>
    </source>
</evidence>
<gene>
    <name evidence="3" type="ORF">Rain11_0578</name>
</gene>
<comment type="caution">
    <text evidence="3">The sequence shown here is derived from an EMBL/GenBank/DDBJ whole genome shotgun (WGS) entry which is preliminary data.</text>
</comment>
<organism evidence="3 4">
    <name type="scientific">Raineya orbicola</name>
    <dbReference type="NCBI Taxonomy" id="2016530"/>
    <lineage>
        <taxon>Bacteria</taxon>
        <taxon>Pseudomonadati</taxon>
        <taxon>Bacteroidota</taxon>
        <taxon>Cytophagia</taxon>
        <taxon>Cytophagales</taxon>
        <taxon>Raineyaceae</taxon>
        <taxon>Raineya</taxon>
    </lineage>
</organism>
<keyword evidence="4" id="KW-1185">Reference proteome</keyword>
<dbReference type="Gene3D" id="2.60.40.10">
    <property type="entry name" value="Immunoglobulins"/>
    <property type="match status" value="1"/>
</dbReference>
<dbReference type="InterPro" id="IPR013783">
    <property type="entry name" value="Ig-like_fold"/>
</dbReference>
<dbReference type="EMBL" id="NKXO01000007">
    <property type="protein sequence ID" value="PKQ70350.1"/>
    <property type="molecule type" value="Genomic_DNA"/>
</dbReference>
<dbReference type="Proteomes" id="UP000233387">
    <property type="component" value="Unassembled WGS sequence"/>
</dbReference>
<sequence>MEKSTFIFPHSPAWILVCVLAGLVYAGILYYKESFFEPKIRYFLAFLRFGAVAVIAFLLLAPVIRTVRNDREKPIIALALDNSLSVALAEDSTQRQKWLSTLQKLQKNLENAGFETSLHTFDENTEWQKLKFKAQSSNLGKLLENVATAYENRNLDKVVLISDGIHNQGTSPEFLNFRFPVYAVGVGDTTPRKDIAVQAVFFNKIAYLGNKFPIVAEIKNNGFEEKNVSVSLLQNGNTIASQNIRLRKDNINEVDFLVQASQKGIQRYTVAVEFLEGEYNRTNNQRDALVEIIDGKEKILLLAASPHPDIKALRSIIEKNENYTFEVAVAGVQQPKEPNYDLVIAYQVPDYSGVVNSILENYQKKGTPIFYILGANSDLNKFSQNNPVFTLRGRSADVDDIFPHFNATFAKFNFDSEKLRLLAKMPPLQVPYGEYSIKAGAEVLLFQMLGRLQTQKPLLALQMNKQNKSAVLAGEGLWQWRLAEYELTDRNEIVDDILLKVVQFLSSKEDKRKFRIYTTQNEYLDYETVVFEAEAYNELYEKISDVKVSLSLQDEKGKLYNYTFTITGGITKFEINNLPKGIYKYTATADVLGKTEKASGEFVIKDLQLETLSTTADFDLLRKVAQNSQGKFFKINQLETLENDILQNKKPDLLHSSEELLEIIHLKWLFFLILALVSVEWFVRKFLGSY</sequence>
<protein>
    <recommendedName>
        <fullName evidence="5">von Willebrand factor type A domain</fullName>
    </recommendedName>
</protein>